<comment type="caution">
    <text evidence="1">The sequence shown here is derived from an EMBL/GenBank/DDBJ whole genome shotgun (WGS) entry which is preliminary data.</text>
</comment>
<protein>
    <recommendedName>
        <fullName evidence="3">DUF4902 domain-containing protein</fullName>
    </recommendedName>
</protein>
<sequence>MTEYIIKRLCVAHAPTGEILNTYVGVTQPIHLSGLDWECNIDLDKIDSQKKMTKGIDSWHAVQMGMYMVYRELQFKEMVGWKFLWLDGEESDLRSLLPTFGQELAE</sequence>
<evidence type="ECO:0008006" key="3">
    <source>
        <dbReference type="Google" id="ProtNLM"/>
    </source>
</evidence>
<reference evidence="1 2" key="1">
    <citation type="submission" date="2019-10" db="EMBL/GenBank/DDBJ databases">
        <title>Taxonomy of Antarctic Massilia spp.: description of Massilia rubra sp. nov., Massilia aquatica sp. nov., Massilia mucilaginosa sp. nov., Massilia frigida sp. nov. isolated from streams, lakes and regoliths.</title>
        <authorList>
            <person name="Holochova P."/>
            <person name="Sedlacek I."/>
            <person name="Kralova S."/>
            <person name="Maslanova I."/>
            <person name="Busse H.-J."/>
            <person name="Stankova E."/>
            <person name="Vrbovska V."/>
            <person name="Kovarovic V."/>
            <person name="Bartak M."/>
            <person name="Svec P."/>
            <person name="Pantucek R."/>
        </authorList>
    </citation>
    <scope>NUCLEOTIDE SEQUENCE [LARGE SCALE GENOMIC DNA]</scope>
    <source>
        <strain evidence="1 2">CCM 8695</strain>
    </source>
</reference>
<proteinExistence type="predicted"/>
<gene>
    <name evidence="1" type="ORF">F2P44_31645</name>
</gene>
<dbReference type="Proteomes" id="UP000621455">
    <property type="component" value="Unassembled WGS sequence"/>
</dbReference>
<name>A0ABX0NGH8_9BURK</name>
<dbReference type="RefSeq" id="WP_167093815.1">
    <property type="nucleotide sequence ID" value="NZ_WHJG01000062.1"/>
</dbReference>
<dbReference type="EMBL" id="WHJG01000062">
    <property type="protein sequence ID" value="NHZ83788.1"/>
    <property type="molecule type" value="Genomic_DNA"/>
</dbReference>
<evidence type="ECO:0000313" key="2">
    <source>
        <dbReference type="Proteomes" id="UP000621455"/>
    </source>
</evidence>
<organism evidence="1 2">
    <name type="scientific">Massilia frigida</name>
    <dbReference type="NCBI Taxonomy" id="2609281"/>
    <lineage>
        <taxon>Bacteria</taxon>
        <taxon>Pseudomonadati</taxon>
        <taxon>Pseudomonadota</taxon>
        <taxon>Betaproteobacteria</taxon>
        <taxon>Burkholderiales</taxon>
        <taxon>Oxalobacteraceae</taxon>
        <taxon>Telluria group</taxon>
        <taxon>Massilia</taxon>
    </lineage>
</organism>
<accession>A0ABX0NGH8</accession>
<keyword evidence="2" id="KW-1185">Reference proteome</keyword>
<evidence type="ECO:0000313" key="1">
    <source>
        <dbReference type="EMBL" id="NHZ83788.1"/>
    </source>
</evidence>